<dbReference type="AlphaFoldDB" id="A0A101LVQ2"/>
<protein>
    <submittedName>
        <fullName evidence="1">Uncharacterized protein</fullName>
    </submittedName>
</protein>
<geneLocation type="mitochondrion" evidence="1"/>
<keyword evidence="1" id="KW-0496">Mitochondrion</keyword>
<name>A0A101LVQ2_PICGL</name>
<organism evidence="1">
    <name type="scientific">Picea glauca</name>
    <name type="common">White spruce</name>
    <name type="synonym">Pinus glauca</name>
    <dbReference type="NCBI Taxonomy" id="3330"/>
    <lineage>
        <taxon>Eukaryota</taxon>
        <taxon>Viridiplantae</taxon>
        <taxon>Streptophyta</taxon>
        <taxon>Embryophyta</taxon>
        <taxon>Tracheophyta</taxon>
        <taxon>Spermatophyta</taxon>
        <taxon>Pinopsida</taxon>
        <taxon>Pinidae</taxon>
        <taxon>Conifers I</taxon>
        <taxon>Pinales</taxon>
        <taxon>Pinaceae</taxon>
        <taxon>Picea</taxon>
    </lineage>
</organism>
<dbReference type="EMBL" id="LKAM01000014">
    <property type="protein sequence ID" value="KUM46033.1"/>
    <property type="molecule type" value="Genomic_DNA"/>
</dbReference>
<reference evidence="1" key="1">
    <citation type="journal article" date="2015" name="Genome Biol. Evol.">
        <title>Organellar Genomes of White Spruce (Picea glauca): Assembly and Annotation.</title>
        <authorList>
            <person name="Jackman S.D."/>
            <person name="Warren R.L."/>
            <person name="Gibb E.A."/>
            <person name="Vandervalk B.P."/>
            <person name="Mohamadi H."/>
            <person name="Chu J."/>
            <person name="Raymond A."/>
            <person name="Pleasance S."/>
            <person name="Coope R."/>
            <person name="Wildung M.R."/>
            <person name="Ritland C.E."/>
            <person name="Bousquet J."/>
            <person name="Jones S.J."/>
            <person name="Bohlmann J."/>
            <person name="Birol I."/>
        </authorList>
    </citation>
    <scope>NUCLEOTIDE SEQUENCE [LARGE SCALE GENOMIC DNA]</scope>
    <source>
        <tissue evidence="1">Flushing bud</tissue>
    </source>
</reference>
<gene>
    <name evidence="1" type="ORF">ABT39_MTgene2136</name>
</gene>
<proteinExistence type="predicted"/>
<sequence>MSRFPHSRAWPAIGRPNRGRLLEYHLFISLYPLQCDMDPRFWDPALGSTFPELPLGSVRNSTKILERSPSTSL</sequence>
<accession>A0A101LVQ2</accession>
<evidence type="ECO:0000313" key="1">
    <source>
        <dbReference type="EMBL" id="KUM46033.1"/>
    </source>
</evidence>
<comment type="caution">
    <text evidence="1">The sequence shown here is derived from an EMBL/GenBank/DDBJ whole genome shotgun (WGS) entry which is preliminary data.</text>
</comment>